<feature type="compositionally biased region" description="Basic and acidic residues" evidence="2">
    <location>
        <begin position="804"/>
        <end position="817"/>
    </location>
</feature>
<feature type="compositionally biased region" description="Polar residues" evidence="2">
    <location>
        <begin position="681"/>
        <end position="703"/>
    </location>
</feature>
<feature type="compositionally biased region" description="Basic and acidic residues" evidence="2">
    <location>
        <begin position="603"/>
        <end position="625"/>
    </location>
</feature>
<name>A0A061REI8_9CHLO</name>
<feature type="compositionally biased region" description="Polar residues" evidence="2">
    <location>
        <begin position="657"/>
        <end position="672"/>
    </location>
</feature>
<dbReference type="EMBL" id="GBEZ01017121">
    <property type="protein sequence ID" value="JAC69189.1"/>
    <property type="molecule type" value="Transcribed_RNA"/>
</dbReference>
<feature type="compositionally biased region" description="Basic and acidic residues" evidence="2">
    <location>
        <begin position="878"/>
        <end position="887"/>
    </location>
</feature>
<evidence type="ECO:0000256" key="2">
    <source>
        <dbReference type="SAM" id="MobiDB-lite"/>
    </source>
</evidence>
<feature type="compositionally biased region" description="Polar residues" evidence="2">
    <location>
        <begin position="776"/>
        <end position="801"/>
    </location>
</feature>
<keyword evidence="1" id="KW-0175">Coiled coil</keyword>
<evidence type="ECO:0000313" key="3">
    <source>
        <dbReference type="EMBL" id="JAC69189.1"/>
    </source>
</evidence>
<protein>
    <submittedName>
        <fullName evidence="3">Uncharacterized protein</fullName>
    </submittedName>
</protein>
<dbReference type="AlphaFoldDB" id="A0A061REI8"/>
<accession>A0A061REI8</accession>
<organism evidence="3">
    <name type="scientific">Tetraselmis sp. GSL018</name>
    <dbReference type="NCBI Taxonomy" id="582737"/>
    <lineage>
        <taxon>Eukaryota</taxon>
        <taxon>Viridiplantae</taxon>
        <taxon>Chlorophyta</taxon>
        <taxon>core chlorophytes</taxon>
        <taxon>Chlorodendrophyceae</taxon>
        <taxon>Chlorodendrales</taxon>
        <taxon>Chlorodendraceae</taxon>
        <taxon>Tetraselmis</taxon>
    </lineage>
</organism>
<gene>
    <name evidence="3" type="ORF">TSPGSL018_6970</name>
</gene>
<evidence type="ECO:0000256" key="1">
    <source>
        <dbReference type="SAM" id="Coils"/>
    </source>
</evidence>
<reference evidence="3" key="1">
    <citation type="submission" date="2014-05" db="EMBL/GenBank/DDBJ databases">
        <title>The transcriptome of the halophilic microalga Tetraselmis sp. GSL018 isolated from the Great Salt Lake, Utah.</title>
        <authorList>
            <person name="Jinkerson R.E."/>
            <person name="D'Adamo S."/>
            <person name="Posewitz M.C."/>
        </authorList>
    </citation>
    <scope>NUCLEOTIDE SEQUENCE</scope>
    <source>
        <strain evidence="3">GSL018</strain>
    </source>
</reference>
<proteinExistence type="predicted"/>
<feature type="region of interest" description="Disordered" evidence="2">
    <location>
        <begin position="862"/>
        <end position="944"/>
    </location>
</feature>
<sequence>MESSKSLLTLEHLDDRLRKILAEDVTASGKTELQRGAALAEELQGLVSLDLPALASDHETARSTLLRETLAKSLADTLDVLASLSADEKQGSSSEYEACVNGMKTVFNTVLDVCDSIGSAGKSVYGRHFLGRLLTMLCQTGVTHSLLLRQIAQVLLALIQGSRLNQKSIVEQVLSSSKEEDRSVASGTCPFWNCIQQCGDLLTQLDLLEILYRCGRDQYLSGNPIAVLSLPGLSGTESAKHLEQLISKRGQITSSAAHLAEELHLLAEVVNRSLGDASCVQSFRPLASTFREFQHPDVTAEQALLVGTAEKHIFSLNANSFLFTFVTSTDPVECVEVDIDHHDVEGVTIAPQSAQMPSGIAVTNGAACGYKATVRLRDLPLMASDSSSIRSPGTGCAGTLEMWFSAEDSTALRGLLPQRLTSIDETQDSSGLQHTCRRVSIAILRQTRATTRPKEFGSLRFHTTAHTVDHGQMFSQEDAASPEYPQAKAGGQCGIGTRSRDEDEDGAIDMPVGKEDQVEGDASSALPQIGKPRYPERQLIISETETPLPVERHQGVPQESIPITVQSGAGDPADEQKHRNDAKSENKSALENENEAESNGNGTHERKNTCDAGGEERMLPHDSQRRLTRAMRRRLQEAATGGSKKITGPHKEKDSQVDTCNGRSDSSQSGMSDTIEGDPGFSQQFARSNGAQYRQTAATSPMSVSPVPKQVTRQAKPAGTPKRSRGILQKLSPQKTAIPGAATATINLPSDPSSRTSGEKWPSPPKHMEMPERSPQDSVQPHLLSSQGNKTQDGTKTSRLTLQPKREPNEDLPRAWKDTAQQRGQKQNGQKRKAFLLPEIDHATLSRPQDQPLKAAPMFGLTREDGITSLQANRSKIPKAEREEEKPTLLPTLDDLFGRKETPHVPPRHPAGMEDSAKAKHGRPHPGNGIGDSPTLFSGITLSEESDNDELEALNTAISRLLSARRERAARRKEGVIKSLHAEFEAGKAEFEKKAKNMQQQTKAEIEEEFDALSAELSGIAKSIAGAKSDFEATVRRLWDSYVVAYQRLKDLSKSAEGRIRKLQEGATRESRDLQTRLDKSIAAGQESFAEAERLGSSAQLAQLLSVPSD</sequence>
<feature type="compositionally biased region" description="Polar residues" evidence="2">
    <location>
        <begin position="744"/>
        <end position="756"/>
    </location>
</feature>
<feature type="coiled-coil region" evidence="1">
    <location>
        <begin position="981"/>
        <end position="1016"/>
    </location>
</feature>
<feature type="compositionally biased region" description="Basic and acidic residues" evidence="2">
    <location>
        <begin position="574"/>
        <end position="590"/>
    </location>
</feature>
<feature type="compositionally biased region" description="Basic and acidic residues" evidence="2">
    <location>
        <begin position="766"/>
        <end position="775"/>
    </location>
</feature>
<feature type="region of interest" description="Disordered" evidence="2">
    <location>
        <begin position="478"/>
        <end position="837"/>
    </location>
</feature>
<feature type="compositionally biased region" description="Low complexity" evidence="2">
    <location>
        <begin position="591"/>
        <end position="602"/>
    </location>
</feature>